<evidence type="ECO:0000313" key="2">
    <source>
        <dbReference type="EMBL" id="KAG8066671.1"/>
    </source>
</evidence>
<dbReference type="AlphaFoldDB" id="A0A8J5S2N7"/>
<feature type="region of interest" description="Disordered" evidence="1">
    <location>
        <begin position="1"/>
        <end position="26"/>
    </location>
</feature>
<evidence type="ECO:0000313" key="3">
    <source>
        <dbReference type="Proteomes" id="UP000729402"/>
    </source>
</evidence>
<reference evidence="2" key="2">
    <citation type="submission" date="2021-02" db="EMBL/GenBank/DDBJ databases">
        <authorList>
            <person name="Kimball J.A."/>
            <person name="Haas M.W."/>
            <person name="Macchietto M."/>
            <person name="Kono T."/>
            <person name="Duquette J."/>
            <person name="Shao M."/>
        </authorList>
    </citation>
    <scope>NUCLEOTIDE SEQUENCE</scope>
    <source>
        <tissue evidence="2">Fresh leaf tissue</tissue>
    </source>
</reference>
<dbReference type="EMBL" id="JAAALK010000285">
    <property type="protein sequence ID" value="KAG8066671.1"/>
    <property type="molecule type" value="Genomic_DNA"/>
</dbReference>
<gene>
    <name evidence="2" type="ORF">GUJ93_ZPchr0004g39801</name>
</gene>
<proteinExistence type="predicted"/>
<protein>
    <submittedName>
        <fullName evidence="2">Uncharacterized protein</fullName>
    </submittedName>
</protein>
<keyword evidence="3" id="KW-1185">Reference proteome</keyword>
<evidence type="ECO:0000256" key="1">
    <source>
        <dbReference type="SAM" id="MobiDB-lite"/>
    </source>
</evidence>
<comment type="caution">
    <text evidence="2">The sequence shown here is derived from an EMBL/GenBank/DDBJ whole genome shotgun (WGS) entry which is preliminary data.</text>
</comment>
<sequence>METELSQDVPHKGGRFRPSFGKTMRNPVSLRSNLQSSREDMRAACWSSAAHLKHWLSMQVQNGSQPSRPGPALRHP</sequence>
<accession>A0A8J5S2N7</accession>
<dbReference type="Proteomes" id="UP000729402">
    <property type="component" value="Unassembled WGS sequence"/>
</dbReference>
<reference evidence="2" key="1">
    <citation type="journal article" date="2021" name="bioRxiv">
        <title>Whole Genome Assembly and Annotation of Northern Wild Rice, Zizania palustris L., Supports a Whole Genome Duplication in the Zizania Genus.</title>
        <authorList>
            <person name="Haas M."/>
            <person name="Kono T."/>
            <person name="Macchietto M."/>
            <person name="Millas R."/>
            <person name="McGilp L."/>
            <person name="Shao M."/>
            <person name="Duquette J."/>
            <person name="Hirsch C.N."/>
            <person name="Kimball J."/>
        </authorList>
    </citation>
    <scope>NUCLEOTIDE SEQUENCE</scope>
    <source>
        <tissue evidence="2">Fresh leaf tissue</tissue>
    </source>
</reference>
<name>A0A8J5S2N7_ZIZPA</name>
<organism evidence="2 3">
    <name type="scientific">Zizania palustris</name>
    <name type="common">Northern wild rice</name>
    <dbReference type="NCBI Taxonomy" id="103762"/>
    <lineage>
        <taxon>Eukaryota</taxon>
        <taxon>Viridiplantae</taxon>
        <taxon>Streptophyta</taxon>
        <taxon>Embryophyta</taxon>
        <taxon>Tracheophyta</taxon>
        <taxon>Spermatophyta</taxon>
        <taxon>Magnoliopsida</taxon>
        <taxon>Liliopsida</taxon>
        <taxon>Poales</taxon>
        <taxon>Poaceae</taxon>
        <taxon>BOP clade</taxon>
        <taxon>Oryzoideae</taxon>
        <taxon>Oryzeae</taxon>
        <taxon>Zizaniinae</taxon>
        <taxon>Zizania</taxon>
    </lineage>
</organism>